<dbReference type="Pfam" id="PF00903">
    <property type="entry name" value="Glyoxalase"/>
    <property type="match status" value="1"/>
</dbReference>
<dbReference type="EMBL" id="QCYK01000004">
    <property type="protein sequence ID" value="PUZ21839.1"/>
    <property type="molecule type" value="Genomic_DNA"/>
</dbReference>
<keyword evidence="3" id="KW-1185">Reference proteome</keyword>
<dbReference type="Gene3D" id="3.10.180.10">
    <property type="entry name" value="2,3-Dihydroxybiphenyl 1,2-Dioxygenase, domain 1"/>
    <property type="match status" value="1"/>
</dbReference>
<organism evidence="2 3">
    <name type="scientific">Chitinophaga parva</name>
    <dbReference type="NCBI Taxonomy" id="2169414"/>
    <lineage>
        <taxon>Bacteria</taxon>
        <taxon>Pseudomonadati</taxon>
        <taxon>Bacteroidota</taxon>
        <taxon>Chitinophagia</taxon>
        <taxon>Chitinophagales</taxon>
        <taxon>Chitinophagaceae</taxon>
        <taxon>Chitinophaga</taxon>
    </lineage>
</organism>
<dbReference type="PROSITE" id="PS51819">
    <property type="entry name" value="VOC"/>
    <property type="match status" value="1"/>
</dbReference>
<comment type="caution">
    <text evidence="2">The sequence shown here is derived from an EMBL/GenBank/DDBJ whole genome shotgun (WGS) entry which is preliminary data.</text>
</comment>
<dbReference type="InterPro" id="IPR037523">
    <property type="entry name" value="VOC_core"/>
</dbReference>
<evidence type="ECO:0000313" key="3">
    <source>
        <dbReference type="Proteomes" id="UP000244450"/>
    </source>
</evidence>
<protein>
    <submittedName>
        <fullName evidence="2">Glyoxalase</fullName>
    </submittedName>
</protein>
<sequence>MVPTLGNGKICYLELPTRDVRESAAFYHNVFGWEMRTRGDGAIAFDDAVGEVSGAFTTRRKAVQEVGLLVYVMVFDMEATLRLVIENGGEIVQPVGADLPEITARIKDKTGNILGLYQEPVAKQPKEE</sequence>
<dbReference type="CDD" id="cd07247">
    <property type="entry name" value="SgaA_N_like"/>
    <property type="match status" value="1"/>
</dbReference>
<feature type="domain" description="VOC" evidence="1">
    <location>
        <begin position="9"/>
        <end position="119"/>
    </location>
</feature>
<dbReference type="InterPro" id="IPR004360">
    <property type="entry name" value="Glyas_Fos-R_dOase_dom"/>
</dbReference>
<proteinExistence type="predicted"/>
<evidence type="ECO:0000313" key="2">
    <source>
        <dbReference type="EMBL" id="PUZ21839.1"/>
    </source>
</evidence>
<evidence type="ECO:0000259" key="1">
    <source>
        <dbReference type="PROSITE" id="PS51819"/>
    </source>
</evidence>
<dbReference type="AlphaFoldDB" id="A0A2T7BBR7"/>
<reference evidence="2 3" key="1">
    <citation type="submission" date="2018-04" db="EMBL/GenBank/DDBJ databases">
        <title>Chitinophaga fuyangensis sp. nov., isolated from soil in a chemical factory.</title>
        <authorList>
            <person name="Chen K."/>
        </authorList>
    </citation>
    <scope>NUCLEOTIDE SEQUENCE [LARGE SCALE GENOMIC DNA]</scope>
    <source>
        <strain evidence="2 3">LY-1</strain>
    </source>
</reference>
<dbReference type="SUPFAM" id="SSF54593">
    <property type="entry name" value="Glyoxalase/Bleomycin resistance protein/Dihydroxybiphenyl dioxygenase"/>
    <property type="match status" value="1"/>
</dbReference>
<dbReference type="InterPro" id="IPR052164">
    <property type="entry name" value="Anthracycline_SecMetBiosynth"/>
</dbReference>
<gene>
    <name evidence="2" type="ORF">DCC81_24955</name>
</gene>
<dbReference type="Proteomes" id="UP000244450">
    <property type="component" value="Unassembled WGS sequence"/>
</dbReference>
<accession>A0A2T7BBR7</accession>
<dbReference type="InterPro" id="IPR029068">
    <property type="entry name" value="Glyas_Bleomycin-R_OHBP_Dase"/>
</dbReference>
<dbReference type="OrthoDB" id="9804235at2"/>
<name>A0A2T7BBR7_9BACT</name>
<dbReference type="RefSeq" id="WP_108689487.1">
    <property type="nucleotide sequence ID" value="NZ_QCYK01000004.1"/>
</dbReference>
<dbReference type="PANTHER" id="PTHR33993">
    <property type="entry name" value="GLYOXALASE-RELATED"/>
    <property type="match status" value="1"/>
</dbReference>